<evidence type="ECO:0000313" key="4">
    <source>
        <dbReference type="EMBL" id="WAX56276.1"/>
    </source>
</evidence>
<name>A0ABY7JUR2_9ACTN</name>
<evidence type="ECO:0000313" key="5">
    <source>
        <dbReference type="Proteomes" id="UP001164693"/>
    </source>
</evidence>
<organism evidence="4 5">
    <name type="scientific">Jatrophihabitans cynanchi</name>
    <dbReference type="NCBI Taxonomy" id="2944128"/>
    <lineage>
        <taxon>Bacteria</taxon>
        <taxon>Bacillati</taxon>
        <taxon>Actinomycetota</taxon>
        <taxon>Actinomycetes</taxon>
        <taxon>Jatrophihabitantales</taxon>
        <taxon>Jatrophihabitantaceae</taxon>
        <taxon>Jatrophihabitans</taxon>
    </lineage>
</organism>
<dbReference type="InterPro" id="IPR051010">
    <property type="entry name" value="BCAA_transport"/>
</dbReference>
<comment type="similarity">
    <text evidence="1">Belongs to the leucine-binding protein family.</text>
</comment>
<dbReference type="InterPro" id="IPR028081">
    <property type="entry name" value="Leu-bd"/>
</dbReference>
<dbReference type="Gene3D" id="3.40.50.2300">
    <property type="match status" value="2"/>
</dbReference>
<dbReference type="Proteomes" id="UP001164693">
    <property type="component" value="Chromosome"/>
</dbReference>
<sequence>MTSSITSAGVGANDKTAIMAAKAAVATINAAGGVLGKPVELSVIDIAGDATTAVTKLQQQWTSSKKPIIYLQVGQSTIAKATLPIATQNKVVSFNQSPTDTSGDPSKTPYNFDLSPSTPNYAEAFCPEMKKMNAKTFGIIYNDSPFAEGLTSEVAKQCQAAGLTMVGREKFKLDALDVTPQLSALQAKHPDVLVVSSYGAPSGYVLQGRDKLGWDVPILGDNAFMVSPVVNTPPPDGMLGTDKEKNVRAEVFQSTVYDANAPAPLKDMITEMKKQGTIPAPLIVAYMHDAVVLAAAGAEAAGTTTDAAKIAKAIEGLKPGGPKTAIFPAYHFTSSSHSANVDVTSFLFTAPTKVIDGQFGAPGA</sequence>
<keyword evidence="2" id="KW-0732">Signal</keyword>
<proteinExistence type="inferred from homology"/>
<feature type="domain" description="Leucine-binding protein" evidence="3">
    <location>
        <begin position="11"/>
        <end position="320"/>
    </location>
</feature>
<accession>A0ABY7JUR2</accession>
<dbReference type="PANTHER" id="PTHR30483">
    <property type="entry name" value="LEUCINE-SPECIFIC-BINDING PROTEIN"/>
    <property type="match status" value="1"/>
</dbReference>
<evidence type="ECO:0000256" key="1">
    <source>
        <dbReference type="ARBA" id="ARBA00010062"/>
    </source>
</evidence>
<dbReference type="Pfam" id="PF13458">
    <property type="entry name" value="Peripla_BP_6"/>
    <property type="match status" value="1"/>
</dbReference>
<dbReference type="SUPFAM" id="SSF53822">
    <property type="entry name" value="Periplasmic binding protein-like I"/>
    <property type="match status" value="1"/>
</dbReference>
<dbReference type="RefSeq" id="WP_269442808.1">
    <property type="nucleotide sequence ID" value="NZ_CP097463.1"/>
</dbReference>
<gene>
    <name evidence="4" type="ORF">M6B22_17305</name>
</gene>
<dbReference type="PANTHER" id="PTHR30483:SF6">
    <property type="entry name" value="PERIPLASMIC BINDING PROTEIN OF ABC TRANSPORTER FOR NATURAL AMINO ACIDS"/>
    <property type="match status" value="1"/>
</dbReference>
<dbReference type="EMBL" id="CP097463">
    <property type="protein sequence ID" value="WAX56276.1"/>
    <property type="molecule type" value="Genomic_DNA"/>
</dbReference>
<keyword evidence="5" id="KW-1185">Reference proteome</keyword>
<reference evidence="4" key="1">
    <citation type="submission" date="2022-05" db="EMBL/GenBank/DDBJ databases">
        <title>Jatrophihabitans sp. SB3-54 whole genome sequence.</title>
        <authorList>
            <person name="Suh M.K."/>
            <person name="Eom M.K."/>
            <person name="Kim J.S."/>
            <person name="Kim H.S."/>
            <person name="Do H.E."/>
            <person name="Shin Y.K."/>
            <person name="Lee J.-S."/>
        </authorList>
    </citation>
    <scope>NUCLEOTIDE SEQUENCE</scope>
    <source>
        <strain evidence="4">SB3-54</strain>
    </source>
</reference>
<dbReference type="InterPro" id="IPR028082">
    <property type="entry name" value="Peripla_BP_I"/>
</dbReference>
<protein>
    <submittedName>
        <fullName evidence="4">ABC transporter substrate-binding protein</fullName>
    </submittedName>
</protein>
<evidence type="ECO:0000256" key="2">
    <source>
        <dbReference type="ARBA" id="ARBA00022729"/>
    </source>
</evidence>
<evidence type="ECO:0000259" key="3">
    <source>
        <dbReference type="Pfam" id="PF13458"/>
    </source>
</evidence>